<proteinExistence type="predicted"/>
<evidence type="ECO:0000313" key="3">
    <source>
        <dbReference type="Proteomes" id="UP001215231"/>
    </source>
</evidence>
<dbReference type="EMBL" id="CP059693">
    <property type="protein sequence ID" value="WDE12604.1"/>
    <property type="molecule type" value="Genomic_DNA"/>
</dbReference>
<sequence length="119" mass="14085">MSGEDFLILFSFFFFLAETEKPLLVSSGFSVKLLSWPISRRAWFERRGLSYSFFFFLAETKKPLLVSSGFSVKLLSWPVSRRAWFERKGLSFSFFLFFFLFSFFLQKQKSHYSSVVAFL</sequence>
<gene>
    <name evidence="2" type="ORF">H3N35_03755</name>
</gene>
<keyword evidence="1" id="KW-1133">Transmembrane helix</keyword>
<evidence type="ECO:0000256" key="1">
    <source>
        <dbReference type="SAM" id="Phobius"/>
    </source>
</evidence>
<evidence type="ECO:0000313" key="2">
    <source>
        <dbReference type="EMBL" id="WDE12604.1"/>
    </source>
</evidence>
<name>A0ABY7VFV3_9GAMM</name>
<keyword evidence="3" id="KW-1185">Reference proteome</keyword>
<keyword evidence="1" id="KW-0812">Transmembrane</keyword>
<reference evidence="2 3" key="1">
    <citation type="journal article" date="2022" name="Mar. Drugs">
        <title>Bioassay-Guided Fractionation Leads to the Detection of Cholic Acid Generated by the Rare Thalassomonas sp.</title>
        <authorList>
            <person name="Pheiffer F."/>
            <person name="Schneider Y.K."/>
            <person name="Hansen E.H."/>
            <person name="Andersen J.H."/>
            <person name="Isaksson J."/>
            <person name="Busche T."/>
            <person name="R C."/>
            <person name="Kalinowski J."/>
            <person name="Zyl L.V."/>
            <person name="Trindade M."/>
        </authorList>
    </citation>
    <scope>NUCLEOTIDE SEQUENCE [LARGE SCALE GENOMIC DNA]</scope>
    <source>
        <strain evidence="2 3">A5K-61T</strain>
    </source>
</reference>
<dbReference type="RefSeq" id="WP_274052881.1">
    <property type="nucleotide sequence ID" value="NZ_CP059693.1"/>
</dbReference>
<organism evidence="2 3">
    <name type="scientific">Thalassomonas haliotis</name>
    <dbReference type="NCBI Taxonomy" id="485448"/>
    <lineage>
        <taxon>Bacteria</taxon>
        <taxon>Pseudomonadati</taxon>
        <taxon>Pseudomonadota</taxon>
        <taxon>Gammaproteobacteria</taxon>
        <taxon>Alteromonadales</taxon>
        <taxon>Colwelliaceae</taxon>
        <taxon>Thalassomonas</taxon>
    </lineage>
</organism>
<accession>A0ABY7VFV3</accession>
<protein>
    <submittedName>
        <fullName evidence="2">Uncharacterized protein</fullName>
    </submittedName>
</protein>
<feature type="transmembrane region" description="Helical" evidence="1">
    <location>
        <begin position="89"/>
        <end position="105"/>
    </location>
</feature>
<keyword evidence="1" id="KW-0472">Membrane</keyword>
<dbReference type="Proteomes" id="UP001215231">
    <property type="component" value="Chromosome"/>
</dbReference>